<gene>
    <name evidence="1" type="ORF">ANN_15932</name>
</gene>
<dbReference type="EMBL" id="JAJSOF020000027">
    <property type="protein sequence ID" value="KAJ4433622.1"/>
    <property type="molecule type" value="Genomic_DNA"/>
</dbReference>
<keyword evidence="2" id="KW-1185">Reference proteome</keyword>
<proteinExistence type="predicted"/>
<organism evidence="1 2">
    <name type="scientific">Periplaneta americana</name>
    <name type="common">American cockroach</name>
    <name type="synonym">Blatta americana</name>
    <dbReference type="NCBI Taxonomy" id="6978"/>
    <lineage>
        <taxon>Eukaryota</taxon>
        <taxon>Metazoa</taxon>
        <taxon>Ecdysozoa</taxon>
        <taxon>Arthropoda</taxon>
        <taxon>Hexapoda</taxon>
        <taxon>Insecta</taxon>
        <taxon>Pterygota</taxon>
        <taxon>Neoptera</taxon>
        <taxon>Polyneoptera</taxon>
        <taxon>Dictyoptera</taxon>
        <taxon>Blattodea</taxon>
        <taxon>Blattoidea</taxon>
        <taxon>Blattidae</taxon>
        <taxon>Blattinae</taxon>
        <taxon>Periplaneta</taxon>
    </lineage>
</organism>
<name>A0ABQ8SIS6_PERAM</name>
<protein>
    <submittedName>
        <fullName evidence="1">Uncharacterized protein</fullName>
    </submittedName>
</protein>
<comment type="caution">
    <text evidence="1">The sequence shown here is derived from an EMBL/GenBank/DDBJ whole genome shotgun (WGS) entry which is preliminary data.</text>
</comment>
<dbReference type="Proteomes" id="UP001148838">
    <property type="component" value="Unassembled WGS sequence"/>
</dbReference>
<evidence type="ECO:0000313" key="2">
    <source>
        <dbReference type="Proteomes" id="UP001148838"/>
    </source>
</evidence>
<evidence type="ECO:0000313" key="1">
    <source>
        <dbReference type="EMBL" id="KAJ4433622.1"/>
    </source>
</evidence>
<reference evidence="1 2" key="1">
    <citation type="journal article" date="2022" name="Allergy">
        <title>Genome assembly and annotation of Periplaneta americana reveal a comprehensive cockroach allergen profile.</title>
        <authorList>
            <person name="Wang L."/>
            <person name="Xiong Q."/>
            <person name="Saelim N."/>
            <person name="Wang L."/>
            <person name="Nong W."/>
            <person name="Wan A.T."/>
            <person name="Shi M."/>
            <person name="Liu X."/>
            <person name="Cao Q."/>
            <person name="Hui J.H.L."/>
            <person name="Sookrung N."/>
            <person name="Leung T.F."/>
            <person name="Tungtrongchitr A."/>
            <person name="Tsui S.K.W."/>
        </authorList>
    </citation>
    <scope>NUCLEOTIDE SEQUENCE [LARGE SCALE GENOMIC DNA]</scope>
    <source>
        <strain evidence="1">PWHHKU_190912</strain>
    </source>
</reference>
<accession>A0ABQ8SIS6</accession>
<sequence length="71" mass="7802">MGKEQHEKEADILNSDRFLRLKTVPGTRSIHYVVPVCENKVTIETFSSSSEVPKEVTVSARRSRGGGGEAV</sequence>